<accession>A0AAN9G7I3</accession>
<reference evidence="2 3" key="1">
    <citation type="submission" date="2024-02" db="EMBL/GenBank/DDBJ databases">
        <title>Chromosome-scale genome assembly of the rough periwinkle Littorina saxatilis.</title>
        <authorList>
            <person name="De Jode A."/>
            <person name="Faria R."/>
            <person name="Formenti G."/>
            <person name="Sims Y."/>
            <person name="Smith T.P."/>
            <person name="Tracey A."/>
            <person name="Wood J.M.D."/>
            <person name="Zagrodzka Z.B."/>
            <person name="Johannesson K."/>
            <person name="Butlin R.K."/>
            <person name="Leder E.H."/>
        </authorList>
    </citation>
    <scope>NUCLEOTIDE SEQUENCE [LARGE SCALE GENOMIC DNA]</scope>
    <source>
        <strain evidence="2">Snail1</strain>
        <tissue evidence="2">Muscle</tissue>
    </source>
</reference>
<gene>
    <name evidence="2" type="ORF">V1264_003744</name>
</gene>
<keyword evidence="1" id="KW-0732">Signal</keyword>
<evidence type="ECO:0000313" key="2">
    <source>
        <dbReference type="EMBL" id="KAK7096665.1"/>
    </source>
</evidence>
<dbReference type="EMBL" id="JBAMIC010000013">
    <property type="protein sequence ID" value="KAK7096665.1"/>
    <property type="molecule type" value="Genomic_DNA"/>
</dbReference>
<organism evidence="2 3">
    <name type="scientific">Littorina saxatilis</name>
    <dbReference type="NCBI Taxonomy" id="31220"/>
    <lineage>
        <taxon>Eukaryota</taxon>
        <taxon>Metazoa</taxon>
        <taxon>Spiralia</taxon>
        <taxon>Lophotrochozoa</taxon>
        <taxon>Mollusca</taxon>
        <taxon>Gastropoda</taxon>
        <taxon>Caenogastropoda</taxon>
        <taxon>Littorinimorpha</taxon>
        <taxon>Littorinoidea</taxon>
        <taxon>Littorinidae</taxon>
        <taxon>Littorina</taxon>
    </lineage>
</organism>
<feature type="signal peptide" evidence="1">
    <location>
        <begin position="1"/>
        <end position="17"/>
    </location>
</feature>
<proteinExistence type="predicted"/>
<evidence type="ECO:0008006" key="4">
    <source>
        <dbReference type="Google" id="ProtNLM"/>
    </source>
</evidence>
<dbReference type="Proteomes" id="UP001374579">
    <property type="component" value="Unassembled WGS sequence"/>
</dbReference>
<comment type="caution">
    <text evidence="2">The sequence shown here is derived from an EMBL/GenBank/DDBJ whole genome shotgun (WGS) entry which is preliminary data.</text>
</comment>
<sequence>MRVSLACLLLGFLCVQGTPPKLGDLCSVDSHCPTNAKCFEDACTCNNGYRGYNGRVCKLALDQACNKTTDCGENTKCEGDPPVCKCKGGFVSQHGRCGRKMGKTCSSYSECMSHVKCTNGICNGCYWGYRQIDDYCAKKHECSYYLKEAQLEKFYDTMTAAYYHYDVFPCRYKMAHFHCSGYDVDVTVEHGVTIKTNFYAKSSTGGVYVSDVTVTLKSNNSDSTVTSQINRLNTKDFAKYMKAADFTESPWTWSYEGQKPRRKHRVEGKYGSFRAVVIKDQLSVTYSDKYSDLDIACGDQDFRSLTNPAGTICGFPSDSDYRAKKELEAKSKAGQNVLSYGVLDSYIALAKQDAQQTNPQCQEARTVLTGQCENLGGVMKTCGDVYTTRWVSSPGRCLRKNSVDSFKVYVACLKLLCGTGGKTKEDCDVFRAAQVNCGVGLYSQAKCTSQM</sequence>
<dbReference type="AlphaFoldDB" id="A0AAN9G7I3"/>
<evidence type="ECO:0000256" key="1">
    <source>
        <dbReference type="SAM" id="SignalP"/>
    </source>
</evidence>
<name>A0AAN9G7I3_9CAEN</name>
<keyword evidence="3" id="KW-1185">Reference proteome</keyword>
<feature type="chain" id="PRO_5043035569" description="EGF-like domain-containing protein" evidence="1">
    <location>
        <begin position="18"/>
        <end position="451"/>
    </location>
</feature>
<evidence type="ECO:0000313" key="3">
    <source>
        <dbReference type="Proteomes" id="UP001374579"/>
    </source>
</evidence>
<protein>
    <recommendedName>
        <fullName evidence="4">EGF-like domain-containing protein</fullName>
    </recommendedName>
</protein>